<keyword evidence="1" id="KW-0472">Membrane</keyword>
<sequence length="65" mass="7582">MIIKKMSVDFTEREEVFITIEILMTFLASAIALSTIIEKRFLWFALTIAFLLLQLNKKKRSESIS</sequence>
<name>A0A931B0Z9_9ENTE</name>
<proteinExistence type="predicted"/>
<evidence type="ECO:0000313" key="2">
    <source>
        <dbReference type="EMBL" id="MBF8807282.1"/>
    </source>
</evidence>
<keyword evidence="1" id="KW-0812">Transmembrane</keyword>
<dbReference type="AlphaFoldDB" id="A0A931B0Z9"/>
<keyword evidence="1" id="KW-1133">Transmembrane helix</keyword>
<organism evidence="2 3">
    <name type="scientific">Enterococcus lacertideformus</name>
    <dbReference type="NCBI Taxonomy" id="2771493"/>
    <lineage>
        <taxon>Bacteria</taxon>
        <taxon>Bacillati</taxon>
        <taxon>Bacillota</taxon>
        <taxon>Bacilli</taxon>
        <taxon>Lactobacillales</taxon>
        <taxon>Enterococcaceae</taxon>
        <taxon>Enterococcus</taxon>
    </lineage>
</organism>
<comment type="caution">
    <text evidence="2">The sequence shown here is derived from an EMBL/GenBank/DDBJ whole genome shotgun (WGS) entry which is preliminary data.</text>
</comment>
<reference evidence="2" key="1">
    <citation type="submission" date="2020-09" db="EMBL/GenBank/DDBJ databases">
        <title>Genomic insights into the novelty and pathogenicity of a unique biofilm-forming Enterococcus sp. bacteria (Enterococcus lacertideformus) identified in reptiles.</title>
        <authorList>
            <person name="Agius J.E."/>
            <person name="Phalen D.N."/>
            <person name="Rose K."/>
            <person name="Eden J.-S."/>
        </authorList>
    </citation>
    <scope>NUCLEOTIDE SEQUENCE</scope>
    <source>
        <strain evidence="2">PHRS 0518</strain>
    </source>
</reference>
<evidence type="ECO:0000313" key="3">
    <source>
        <dbReference type="Proteomes" id="UP000637757"/>
    </source>
</evidence>
<dbReference type="Proteomes" id="UP000637757">
    <property type="component" value="Unassembled WGS sequence"/>
</dbReference>
<feature type="transmembrane region" description="Helical" evidence="1">
    <location>
        <begin position="16"/>
        <end position="34"/>
    </location>
</feature>
<accession>A0A931B0Z9</accession>
<gene>
    <name evidence="2" type="ORF">IC227_01245</name>
</gene>
<protein>
    <submittedName>
        <fullName evidence="2">Uncharacterized protein</fullName>
    </submittedName>
</protein>
<keyword evidence="3" id="KW-1185">Reference proteome</keyword>
<evidence type="ECO:0000256" key="1">
    <source>
        <dbReference type="SAM" id="Phobius"/>
    </source>
</evidence>
<dbReference type="EMBL" id="JADAKE010000004">
    <property type="protein sequence ID" value="MBF8807282.1"/>
    <property type="molecule type" value="Genomic_DNA"/>
</dbReference>